<comment type="caution">
    <text evidence="1">The sequence shown here is derived from an EMBL/GenBank/DDBJ whole genome shotgun (WGS) entry which is preliminary data.</text>
</comment>
<organism evidence="1 2">
    <name type="scientific">Desulfosporosinus acididurans</name>
    <dbReference type="NCBI Taxonomy" id="476652"/>
    <lineage>
        <taxon>Bacteria</taxon>
        <taxon>Bacillati</taxon>
        <taxon>Bacillota</taxon>
        <taxon>Clostridia</taxon>
        <taxon>Eubacteriales</taxon>
        <taxon>Desulfitobacteriaceae</taxon>
        <taxon>Desulfosporosinus</taxon>
    </lineage>
</organism>
<accession>A0A0J1FR23</accession>
<proteinExistence type="predicted"/>
<protein>
    <submittedName>
        <fullName evidence="1">Uncharacterized protein</fullName>
    </submittedName>
</protein>
<evidence type="ECO:0000313" key="2">
    <source>
        <dbReference type="Proteomes" id="UP000036356"/>
    </source>
</evidence>
<keyword evidence="2" id="KW-1185">Reference proteome</keyword>
<evidence type="ECO:0000313" key="1">
    <source>
        <dbReference type="EMBL" id="KLU65428.1"/>
    </source>
</evidence>
<gene>
    <name evidence="1" type="ORF">DEAC_c25650</name>
</gene>
<reference evidence="1 2" key="1">
    <citation type="submission" date="2015-06" db="EMBL/GenBank/DDBJ databases">
        <title>Draft genome of the moderately acidophilic sulfate reducer Candidatus Desulfosporosinus acididurans strain M1.</title>
        <authorList>
            <person name="Poehlein A."/>
            <person name="Petzsch P."/>
            <person name="Johnson B.D."/>
            <person name="Schloemann M."/>
            <person name="Daniel R."/>
            <person name="Muehling M."/>
        </authorList>
    </citation>
    <scope>NUCLEOTIDE SEQUENCE [LARGE SCALE GENOMIC DNA]</scope>
    <source>
        <strain evidence="1 2">M1</strain>
    </source>
</reference>
<name>A0A0J1FR23_9FIRM</name>
<dbReference type="STRING" id="476652.DEAC_c25650"/>
<sequence>MFKITEDCVENKKFVEYFSSDAKKGTEEFEQLIKQFEAGPQFKFRMRDVDEVVYFIGYSDDNTKKSGFDPFDMYGEYYGCFDIQYLNEKGEYERL</sequence>
<dbReference type="EMBL" id="LDZY01000008">
    <property type="protein sequence ID" value="KLU65428.1"/>
    <property type="molecule type" value="Genomic_DNA"/>
</dbReference>
<dbReference type="Proteomes" id="UP000036356">
    <property type="component" value="Unassembled WGS sequence"/>
</dbReference>
<dbReference type="AlphaFoldDB" id="A0A0J1FR23"/>
<dbReference type="RefSeq" id="WP_047810402.1">
    <property type="nucleotide sequence ID" value="NZ_LDZY01000008.1"/>
</dbReference>
<dbReference type="PATRIC" id="fig|476652.3.peg.2680"/>